<dbReference type="EMBL" id="BMAO01037203">
    <property type="protein sequence ID" value="GFR16050.1"/>
    <property type="molecule type" value="Genomic_DNA"/>
</dbReference>
<dbReference type="AlphaFoldDB" id="A0A8X6J1N8"/>
<dbReference type="OrthoDB" id="6457033at2759"/>
<evidence type="ECO:0000313" key="1">
    <source>
        <dbReference type="EMBL" id="GFR16050.1"/>
    </source>
</evidence>
<keyword evidence="2" id="KW-1185">Reference proteome</keyword>
<gene>
    <name evidence="1" type="ORF">TNCT_697572</name>
</gene>
<protein>
    <submittedName>
        <fullName evidence="1">Uncharacterized protein</fullName>
    </submittedName>
</protein>
<organism evidence="1 2">
    <name type="scientific">Trichonephila clavata</name>
    <name type="common">Joro spider</name>
    <name type="synonym">Nephila clavata</name>
    <dbReference type="NCBI Taxonomy" id="2740835"/>
    <lineage>
        <taxon>Eukaryota</taxon>
        <taxon>Metazoa</taxon>
        <taxon>Ecdysozoa</taxon>
        <taxon>Arthropoda</taxon>
        <taxon>Chelicerata</taxon>
        <taxon>Arachnida</taxon>
        <taxon>Araneae</taxon>
        <taxon>Araneomorphae</taxon>
        <taxon>Entelegynae</taxon>
        <taxon>Araneoidea</taxon>
        <taxon>Nephilidae</taxon>
        <taxon>Trichonephila</taxon>
    </lineage>
</organism>
<reference evidence="1" key="1">
    <citation type="submission" date="2020-07" db="EMBL/GenBank/DDBJ databases">
        <title>Multicomponent nature underlies the extraordinary mechanical properties of spider dragline silk.</title>
        <authorList>
            <person name="Kono N."/>
            <person name="Nakamura H."/>
            <person name="Mori M."/>
            <person name="Yoshida Y."/>
            <person name="Ohtoshi R."/>
            <person name="Malay A.D."/>
            <person name="Moran D.A.P."/>
            <person name="Tomita M."/>
            <person name="Numata K."/>
            <person name="Arakawa K."/>
        </authorList>
    </citation>
    <scope>NUCLEOTIDE SEQUENCE</scope>
</reference>
<accession>A0A8X6J1N8</accession>
<evidence type="ECO:0000313" key="2">
    <source>
        <dbReference type="Proteomes" id="UP000887116"/>
    </source>
</evidence>
<proteinExistence type="predicted"/>
<sequence>VCSALLANYFVWPLFLHTTSIVISNHNHWALAVLLMSIEWTSNRWFNTSAEDKTEIKCRSMDQISLSEADSLELSPIPTHCHAHGDVRQGIDAENTDESEYVDIMNDTPQEILPKDTVKLKSPLEIKEKEPQQEDFREKMLRWANQLRASVSGVALTTRSGRVYRRN</sequence>
<comment type="caution">
    <text evidence="1">The sequence shown here is derived from an EMBL/GenBank/DDBJ whole genome shotgun (WGS) entry which is preliminary data.</text>
</comment>
<feature type="non-terminal residue" evidence="1">
    <location>
        <position position="167"/>
    </location>
</feature>
<name>A0A8X6J1N8_TRICU</name>
<dbReference type="Proteomes" id="UP000887116">
    <property type="component" value="Unassembled WGS sequence"/>
</dbReference>